<protein>
    <submittedName>
        <fullName evidence="1">9093_t:CDS:1</fullName>
    </submittedName>
</protein>
<reference evidence="1" key="1">
    <citation type="submission" date="2021-06" db="EMBL/GenBank/DDBJ databases">
        <authorList>
            <person name="Kallberg Y."/>
            <person name="Tangrot J."/>
            <person name="Rosling A."/>
        </authorList>
    </citation>
    <scope>NUCLEOTIDE SEQUENCE</scope>
    <source>
        <strain evidence="1">AU212A</strain>
    </source>
</reference>
<dbReference type="Proteomes" id="UP000789860">
    <property type="component" value="Unassembled WGS sequence"/>
</dbReference>
<accession>A0ACA9LAY1</accession>
<name>A0ACA9LAY1_9GLOM</name>
<keyword evidence="2" id="KW-1185">Reference proteome</keyword>
<gene>
    <name evidence="1" type="ORF">SCALOS_LOCUS3878</name>
</gene>
<dbReference type="EMBL" id="CAJVPM010004702">
    <property type="protein sequence ID" value="CAG8516300.1"/>
    <property type="molecule type" value="Genomic_DNA"/>
</dbReference>
<comment type="caution">
    <text evidence="1">The sequence shown here is derived from an EMBL/GenBank/DDBJ whole genome shotgun (WGS) entry which is preliminary data.</text>
</comment>
<evidence type="ECO:0000313" key="1">
    <source>
        <dbReference type="EMBL" id="CAG8516300.1"/>
    </source>
</evidence>
<organism evidence="1 2">
    <name type="scientific">Scutellospora calospora</name>
    <dbReference type="NCBI Taxonomy" id="85575"/>
    <lineage>
        <taxon>Eukaryota</taxon>
        <taxon>Fungi</taxon>
        <taxon>Fungi incertae sedis</taxon>
        <taxon>Mucoromycota</taxon>
        <taxon>Glomeromycotina</taxon>
        <taxon>Glomeromycetes</taxon>
        <taxon>Diversisporales</taxon>
        <taxon>Gigasporaceae</taxon>
        <taxon>Scutellospora</taxon>
    </lineage>
</organism>
<evidence type="ECO:0000313" key="2">
    <source>
        <dbReference type="Proteomes" id="UP000789860"/>
    </source>
</evidence>
<sequence length="81" mass="9235">MASELSRESSHIQAYLSKENRTNQLDTLANNSIQITLEALNQKDLIIKDLQQKLANSHLAINGPEIEEKEEQEKEKEAKEC</sequence>
<proteinExistence type="predicted"/>